<dbReference type="Pfam" id="PF05133">
    <property type="entry name" value="SPP1_portal"/>
    <property type="match status" value="1"/>
</dbReference>
<dbReference type="AlphaFoldDB" id="A0A1M6SBY1"/>
<dbReference type="STRING" id="1121421.SAMN02745123_01790"/>
<gene>
    <name evidence="1" type="ORF">SAMN02745123_01790</name>
</gene>
<protein>
    <submittedName>
        <fullName evidence="1">Phage portal protein, SPP1 family</fullName>
    </submittedName>
</protein>
<evidence type="ECO:0000313" key="1">
    <source>
        <dbReference type="EMBL" id="SHK42139.1"/>
    </source>
</evidence>
<evidence type="ECO:0000313" key="2">
    <source>
        <dbReference type="Proteomes" id="UP000183997"/>
    </source>
</evidence>
<dbReference type="InterPro" id="IPR021145">
    <property type="entry name" value="Portal_protein_SPP1_Gp6-like"/>
</dbReference>
<organism evidence="1 2">
    <name type="scientific">Desulforamulus aeronauticus DSM 10349</name>
    <dbReference type="NCBI Taxonomy" id="1121421"/>
    <lineage>
        <taxon>Bacteria</taxon>
        <taxon>Bacillati</taxon>
        <taxon>Bacillota</taxon>
        <taxon>Clostridia</taxon>
        <taxon>Eubacteriales</taxon>
        <taxon>Peptococcaceae</taxon>
        <taxon>Desulforamulus</taxon>
    </lineage>
</organism>
<accession>A0A1M6SBY1</accession>
<proteinExistence type="predicted"/>
<reference evidence="2" key="1">
    <citation type="submission" date="2016-11" db="EMBL/GenBank/DDBJ databases">
        <authorList>
            <person name="Varghese N."/>
            <person name="Submissions S."/>
        </authorList>
    </citation>
    <scope>NUCLEOTIDE SEQUENCE [LARGE SCALE GENOMIC DNA]</scope>
    <source>
        <strain evidence="2">DSM 10349</strain>
    </source>
</reference>
<name>A0A1M6SBY1_9FIRM</name>
<keyword evidence="2" id="KW-1185">Reference proteome</keyword>
<dbReference type="RefSeq" id="WP_238456769.1">
    <property type="nucleotide sequence ID" value="NZ_FRAR01000013.1"/>
</dbReference>
<dbReference type="Proteomes" id="UP000183997">
    <property type="component" value="Unassembled WGS sequence"/>
</dbReference>
<sequence length="422" mass="49400">MEQLTHEQLIQKCIEDYRMQLPLFKKMENYYKGDTDAMVGYQIIKSRANNKVQNNFIKKFIKEEMSYAVGNKITYISRSSNEDIIKQITDNAAHWSELHEQNLMKNMLKFGFCYELYYLNEGRFCARVLTPLNAYGLFDENNNPVLFMHFFYKKFDDKEYMDLYLPDRIVHYADNVIIGETLNNINWGGVPVSLCAISEEMEHDTLYKDLKGLQDAFEINLSDISNEISDFRNAYLILLGCDMEREELEKAKLQGAFKLPNGDKIDVKWLIKNINDSFVQNTLTTIKENIYELSSHINSNEKLQSNTSSLALRTRLISLEQRVKLNCNAMADCIKNRLKYLFRYVSIKTGKQFDYTDIKAKFTMMIPHDDFMTAQIINQAGDKISTRTGIAQFSFIDNVDEEMKRLKDERDMIDLDRVDLDE</sequence>
<dbReference type="EMBL" id="FRAR01000013">
    <property type="protein sequence ID" value="SHK42139.1"/>
    <property type="molecule type" value="Genomic_DNA"/>
</dbReference>